<feature type="transmembrane region" description="Helical" evidence="1">
    <location>
        <begin position="6"/>
        <end position="27"/>
    </location>
</feature>
<keyword evidence="1" id="KW-1133">Transmembrane helix</keyword>
<keyword evidence="1" id="KW-0472">Membrane</keyword>
<sequence>MPPQRTPVDMILMVVCLLYILVVLFLYFGSPPPDYHAKYVDPVSAVFLLALIANYVEKAIIYGLLFGNSFFALVLYGLVVILMLILPVLKKKFEGALAARGS</sequence>
<feature type="transmembrane region" description="Helical" evidence="1">
    <location>
        <begin position="62"/>
        <end position="86"/>
    </location>
</feature>
<comment type="caution">
    <text evidence="2">The sequence shown here is derived from an EMBL/GenBank/DDBJ whole genome shotgun (WGS) entry which is preliminary data.</text>
</comment>
<dbReference type="EMBL" id="MZNU01000236">
    <property type="protein sequence ID" value="OWP02347.1"/>
    <property type="molecule type" value="Genomic_DNA"/>
</dbReference>
<keyword evidence="3" id="KW-1185">Reference proteome</keyword>
<proteinExistence type="predicted"/>
<dbReference type="AlphaFoldDB" id="A0A218Z2U4"/>
<organism evidence="2 3">
    <name type="scientific">Diplocarpon coronariae</name>
    <dbReference type="NCBI Taxonomy" id="2795749"/>
    <lineage>
        <taxon>Eukaryota</taxon>
        <taxon>Fungi</taxon>
        <taxon>Dikarya</taxon>
        <taxon>Ascomycota</taxon>
        <taxon>Pezizomycotina</taxon>
        <taxon>Leotiomycetes</taxon>
        <taxon>Helotiales</taxon>
        <taxon>Drepanopezizaceae</taxon>
        <taxon>Diplocarpon</taxon>
    </lineage>
</organism>
<evidence type="ECO:0000313" key="2">
    <source>
        <dbReference type="EMBL" id="OWP02347.1"/>
    </source>
</evidence>
<evidence type="ECO:0000256" key="1">
    <source>
        <dbReference type="SAM" id="Phobius"/>
    </source>
</evidence>
<reference evidence="2 3" key="1">
    <citation type="submission" date="2017-04" db="EMBL/GenBank/DDBJ databases">
        <title>Draft genome sequence of Marssonina coronaria NL1: causal agent of apple blotch.</title>
        <authorList>
            <person name="Cheng Q."/>
        </authorList>
    </citation>
    <scope>NUCLEOTIDE SEQUENCE [LARGE SCALE GENOMIC DNA]</scope>
    <source>
        <strain evidence="2 3">NL1</strain>
    </source>
</reference>
<evidence type="ECO:0000313" key="3">
    <source>
        <dbReference type="Proteomes" id="UP000242519"/>
    </source>
</evidence>
<name>A0A218Z2U4_9HELO</name>
<dbReference type="InParanoid" id="A0A218Z2U4"/>
<accession>A0A218Z2U4</accession>
<gene>
    <name evidence="2" type="ORF">B2J93_3135</name>
</gene>
<feature type="transmembrane region" description="Helical" evidence="1">
    <location>
        <begin position="39"/>
        <end position="56"/>
    </location>
</feature>
<dbReference type="Proteomes" id="UP000242519">
    <property type="component" value="Unassembled WGS sequence"/>
</dbReference>
<protein>
    <submittedName>
        <fullName evidence="2">Uncharacterized protein</fullName>
    </submittedName>
</protein>
<keyword evidence="1" id="KW-0812">Transmembrane</keyword>